<protein>
    <submittedName>
        <fullName evidence="3">Uncharacterized protein</fullName>
    </submittedName>
</protein>
<evidence type="ECO:0000256" key="2">
    <source>
        <dbReference type="SAM" id="SignalP"/>
    </source>
</evidence>
<feature type="compositionally biased region" description="Low complexity" evidence="1">
    <location>
        <begin position="137"/>
        <end position="148"/>
    </location>
</feature>
<proteinExistence type="predicted"/>
<feature type="compositionally biased region" description="Low complexity" evidence="1">
    <location>
        <begin position="25"/>
        <end position="46"/>
    </location>
</feature>
<gene>
    <name evidence="3" type="ordered locus">Bcen_1445</name>
</gene>
<dbReference type="HOGENOM" id="CLU_567040_0_0_4"/>
<evidence type="ECO:0000256" key="1">
    <source>
        <dbReference type="SAM" id="MobiDB-lite"/>
    </source>
</evidence>
<feature type="region of interest" description="Disordered" evidence="1">
    <location>
        <begin position="25"/>
        <end position="91"/>
    </location>
</feature>
<keyword evidence="2" id="KW-0732">Signal</keyword>
<dbReference type="AlphaFoldDB" id="A0A0H2XPJ2"/>
<feature type="signal peptide" evidence="2">
    <location>
        <begin position="1"/>
        <end position="19"/>
    </location>
</feature>
<name>A0A0H2XPJ2_BURO1</name>
<feature type="chain" id="PRO_5002601555" evidence="2">
    <location>
        <begin position="20"/>
        <end position="507"/>
    </location>
</feature>
<evidence type="ECO:0000313" key="3">
    <source>
        <dbReference type="EMBL" id="ABF76351.1"/>
    </source>
</evidence>
<dbReference type="PROSITE" id="PS51257">
    <property type="entry name" value="PROKAR_LIPOPROTEIN"/>
    <property type="match status" value="1"/>
</dbReference>
<sequence length="507" mass="51202" precursor="true">MKPITWMVMAAALALTACGGDDVAPNGGASSSSSTPTNPGSPSGSTSPGGGTSGGSNGSPTGGGATQPQAGWSTAAAVDGKGPEGAPSVTIDASGNALATWMTNGPTGANGNEMWGARYAAGSGWGTATRLDTGDGSHSMNTTSSSPSRVVGNASGQAVAFWTEWMPGPNTYALWARPYSPAGGWGAAFEVAPDVTGSTYSAGIDGQGNALVAWTQSISLLDTRIAWTRYTQSGQWSPTALIQMPVQTGPGAVTGDTDNVGPMISVLSSGRAVLAWRQTNHTHSALWTATYDAANGWTDVNQAVSNTSLFTTIISPVAGMDAKGNITLLWGQLDVTGGHITTTTMSQRYVSGTGWQPSQPVAPAIVEPTGFIATPMLAVNENGVAAAMWAEGGAALQVSVSDASGNWGPLQRLTEHLNGAALQYPPLVVDAGGNVTAAWQDTGLPGASAVIVASYRKGAWSASTVAPQSASWPALAVNATGAMALLWQSYVATIGSQIQASFYTPGT</sequence>
<dbReference type="EMBL" id="CP000378">
    <property type="protein sequence ID" value="ABF76351.1"/>
    <property type="molecule type" value="Genomic_DNA"/>
</dbReference>
<feature type="region of interest" description="Disordered" evidence="1">
    <location>
        <begin position="130"/>
        <end position="151"/>
    </location>
</feature>
<accession>A0A0H2XPJ2</accession>
<feature type="compositionally biased region" description="Gly residues" evidence="1">
    <location>
        <begin position="47"/>
        <end position="65"/>
    </location>
</feature>
<organism evidence="3">
    <name type="scientific">Burkholderia orbicola (strain AU 1054)</name>
    <dbReference type="NCBI Taxonomy" id="331271"/>
    <lineage>
        <taxon>Bacteria</taxon>
        <taxon>Pseudomonadati</taxon>
        <taxon>Pseudomonadota</taxon>
        <taxon>Betaproteobacteria</taxon>
        <taxon>Burkholderiales</taxon>
        <taxon>Burkholderiaceae</taxon>
        <taxon>Burkholderia</taxon>
        <taxon>Burkholderia cepacia complex</taxon>
        <taxon>Burkholderia orbicola</taxon>
    </lineage>
</organism>
<reference evidence="3" key="1">
    <citation type="submission" date="2006-05" db="EMBL/GenBank/DDBJ databases">
        <title>Complete sequence of chromosome 1 of Burkholderia cenocepacia AU 1054.</title>
        <authorList>
            <consortium name="US DOE Joint Genome Institute"/>
            <person name="Copeland A."/>
            <person name="Lucas S."/>
            <person name="Lapidus A."/>
            <person name="Barry K."/>
            <person name="Detter J.C."/>
            <person name="Glavina del Rio T."/>
            <person name="Hammon N."/>
            <person name="Israni S."/>
            <person name="Dalin E."/>
            <person name="Tice H."/>
            <person name="Pitluck S."/>
            <person name="Chain P."/>
            <person name="Malfatti S."/>
            <person name="Shin M."/>
            <person name="Vergez L."/>
            <person name="Schmutz J."/>
            <person name="Larimer F."/>
            <person name="Land M."/>
            <person name="Hauser L."/>
            <person name="Kyrpides N."/>
            <person name="Lykidis A."/>
            <person name="LiPuma J.J."/>
            <person name="Konstantinidis K."/>
            <person name="Tiedje J.M."/>
            <person name="Richardson P."/>
        </authorList>
    </citation>
    <scope>NUCLEOTIDE SEQUENCE [LARGE SCALE GENOMIC DNA]</scope>
    <source>
        <strain evidence="3">AU 1054</strain>
    </source>
</reference>